<dbReference type="EMBL" id="JASCXX010000018">
    <property type="protein sequence ID" value="MDI6450233.1"/>
    <property type="molecule type" value="Genomic_DNA"/>
</dbReference>
<feature type="domain" description="Teneurin-like YD-shell" evidence="2">
    <location>
        <begin position="113"/>
        <end position="260"/>
    </location>
</feature>
<gene>
    <name evidence="3" type="ORF">QJ522_14330</name>
</gene>
<comment type="caution">
    <text evidence="3">The sequence shown here is derived from an EMBL/GenBank/DDBJ whole genome shotgun (WGS) entry which is preliminary data.</text>
</comment>
<organism evidence="3 4">
    <name type="scientific">Anaerobaca lacustris</name>
    <dbReference type="NCBI Taxonomy" id="3044600"/>
    <lineage>
        <taxon>Bacteria</taxon>
        <taxon>Pseudomonadati</taxon>
        <taxon>Planctomycetota</taxon>
        <taxon>Phycisphaerae</taxon>
        <taxon>Sedimentisphaerales</taxon>
        <taxon>Anaerobacaceae</taxon>
        <taxon>Anaerobaca</taxon>
    </lineage>
</organism>
<dbReference type="Gene3D" id="2.180.10.10">
    <property type="entry name" value="RHS repeat-associated core"/>
    <property type="match status" value="1"/>
</dbReference>
<evidence type="ECO:0000313" key="3">
    <source>
        <dbReference type="EMBL" id="MDI6450233.1"/>
    </source>
</evidence>
<protein>
    <submittedName>
        <fullName evidence="3">RHS repeat-associated core domain-containing protein</fullName>
    </submittedName>
</protein>
<dbReference type="Proteomes" id="UP001431776">
    <property type="component" value="Unassembled WGS sequence"/>
</dbReference>
<dbReference type="InterPro" id="IPR022385">
    <property type="entry name" value="Rhs_assc_core"/>
</dbReference>
<proteinExistence type="predicted"/>
<dbReference type="AlphaFoldDB" id="A0AAW6TWZ8"/>
<evidence type="ECO:0000256" key="1">
    <source>
        <dbReference type="ARBA" id="ARBA00022737"/>
    </source>
</evidence>
<dbReference type="PANTHER" id="PTHR32305:SF15">
    <property type="entry name" value="PROTEIN RHSA-RELATED"/>
    <property type="match status" value="1"/>
</dbReference>
<evidence type="ECO:0000259" key="2">
    <source>
        <dbReference type="Pfam" id="PF25023"/>
    </source>
</evidence>
<dbReference type="PANTHER" id="PTHR32305">
    <property type="match status" value="1"/>
</dbReference>
<accession>A0AAW6TWZ8</accession>
<keyword evidence="4" id="KW-1185">Reference proteome</keyword>
<dbReference type="RefSeq" id="WP_349245643.1">
    <property type="nucleotide sequence ID" value="NZ_JASCXX010000018.1"/>
</dbReference>
<dbReference type="InterPro" id="IPR050708">
    <property type="entry name" value="T6SS_VgrG/RHS"/>
</dbReference>
<name>A0AAW6TWZ8_9BACT</name>
<reference evidence="3" key="1">
    <citation type="submission" date="2023-05" db="EMBL/GenBank/DDBJ databases">
        <title>Anaerotaeda fermentans gen. nov., sp. nov., a novel anaerobic planctomycete of the new family within the order Sedimentisphaerales isolated from Taman Peninsula, Russia.</title>
        <authorList>
            <person name="Khomyakova M.A."/>
            <person name="Merkel A.Y."/>
            <person name="Slobodkin A.I."/>
        </authorList>
    </citation>
    <scope>NUCLEOTIDE SEQUENCE</scope>
    <source>
        <strain evidence="3">M17dextr</strain>
    </source>
</reference>
<dbReference type="NCBIfam" id="TIGR03696">
    <property type="entry name" value="Rhs_assc_core"/>
    <property type="match status" value="1"/>
</dbReference>
<dbReference type="PRINTS" id="PR00394">
    <property type="entry name" value="RHSPROTEIN"/>
</dbReference>
<evidence type="ECO:0000313" key="4">
    <source>
        <dbReference type="Proteomes" id="UP001431776"/>
    </source>
</evidence>
<sequence>MRTTPPTIRPIKHGSHADDCLWVDHVRWQPQTLYNSTQLQDGLDTDLNVYTIGTVWNMCDWPQKSYTVSGAGTHSLMWQYIKDNRTADGSDRGWVDYLQWTPGAGGASTGWEEITYTYDPAGRRIAKDVDGVVTKYVYDGAQCIAEYDGDDVLLRKFIHGPCIDEPICMIEAAGSYAGTYYYHYDALGSVVALSDADGETVQVYEYDVYGQPGVADAGHPNPFAFTGRRFDTETGLYYYRARYYNPTIGRFLQTDPIGYQDGMNWYAYCRNNPITWIDPTGLLCVAFYDGAHPTHGNIYRKCADDKPPFDISVSMSEYAGYGYDDPGSFMVAFLAHLKEMGKDVTEVYFFSHGIDPCVDEGIDLCGFWYTLNGPTDEYPEDRSLLGFVAAVAGVVRPDDPETQDYDGTALHFRQCNAGIYAEVMAAHSGLQVTGFTGRVTHIIDNFPGYEYGEPPGPDYYGAGMRNPPDLVPDERYVVATPGQETQYYIDYVGY</sequence>
<dbReference type="Pfam" id="PF25023">
    <property type="entry name" value="TEN_YD-shell"/>
    <property type="match status" value="1"/>
</dbReference>
<keyword evidence="1" id="KW-0677">Repeat</keyword>
<dbReference type="InterPro" id="IPR056823">
    <property type="entry name" value="TEN-like_YD-shell"/>
</dbReference>